<accession>A0AAE8MQM5</accession>
<dbReference type="EMBL" id="ONZQ02000001">
    <property type="protein sequence ID" value="SPN97109.1"/>
    <property type="molecule type" value="Genomic_DNA"/>
</dbReference>
<name>A0AAE8MQM5_9PEZI</name>
<evidence type="ECO:0000313" key="3">
    <source>
        <dbReference type="Proteomes" id="UP001187682"/>
    </source>
</evidence>
<gene>
    <name evidence="2" type="ORF">DNG_00625</name>
</gene>
<keyword evidence="3" id="KW-1185">Reference proteome</keyword>
<reference evidence="2" key="1">
    <citation type="submission" date="2018-03" db="EMBL/GenBank/DDBJ databases">
        <authorList>
            <person name="Guldener U."/>
        </authorList>
    </citation>
    <scope>NUCLEOTIDE SEQUENCE</scope>
</reference>
<evidence type="ECO:0000256" key="1">
    <source>
        <dbReference type="SAM" id="MobiDB-lite"/>
    </source>
</evidence>
<dbReference type="AlphaFoldDB" id="A0AAE8MQM5"/>
<feature type="compositionally biased region" description="Pro residues" evidence="1">
    <location>
        <begin position="93"/>
        <end position="103"/>
    </location>
</feature>
<feature type="compositionally biased region" description="Polar residues" evidence="1">
    <location>
        <begin position="106"/>
        <end position="117"/>
    </location>
</feature>
<feature type="region of interest" description="Disordered" evidence="1">
    <location>
        <begin position="324"/>
        <end position="404"/>
    </location>
</feature>
<evidence type="ECO:0000313" key="2">
    <source>
        <dbReference type="EMBL" id="SPN97109.1"/>
    </source>
</evidence>
<feature type="compositionally biased region" description="Acidic residues" evidence="1">
    <location>
        <begin position="336"/>
        <end position="381"/>
    </location>
</feature>
<feature type="compositionally biased region" description="Pro residues" evidence="1">
    <location>
        <begin position="23"/>
        <end position="37"/>
    </location>
</feature>
<feature type="compositionally biased region" description="Polar residues" evidence="1">
    <location>
        <begin position="58"/>
        <end position="73"/>
    </location>
</feature>
<proteinExistence type="predicted"/>
<protein>
    <submittedName>
        <fullName evidence="2">Uncharacterized protein</fullName>
    </submittedName>
</protein>
<feature type="region of interest" description="Disordered" evidence="1">
    <location>
        <begin position="1"/>
        <end position="143"/>
    </location>
</feature>
<dbReference type="Proteomes" id="UP001187682">
    <property type="component" value="Unassembled WGS sequence"/>
</dbReference>
<organism evidence="2 3">
    <name type="scientific">Cephalotrichum gorgonifer</name>
    <dbReference type="NCBI Taxonomy" id="2041049"/>
    <lineage>
        <taxon>Eukaryota</taxon>
        <taxon>Fungi</taxon>
        <taxon>Dikarya</taxon>
        <taxon>Ascomycota</taxon>
        <taxon>Pezizomycotina</taxon>
        <taxon>Sordariomycetes</taxon>
        <taxon>Hypocreomycetidae</taxon>
        <taxon>Microascales</taxon>
        <taxon>Microascaceae</taxon>
        <taxon>Cephalotrichum</taxon>
    </lineage>
</organism>
<comment type="caution">
    <text evidence="2">The sequence shown here is derived from an EMBL/GenBank/DDBJ whole genome shotgun (WGS) entry which is preliminary data.</text>
</comment>
<sequence length="404" mass="45359">MAMIMNPFTPVTPPPENQSFPQKPVPLQPALNPPLPPSLHRTGQGLDLPVPAPAISGAQYTTTQLQRPSQPQIRAQKRERQGPNLARIHSAMQPPPPPTPPLPTTSASQKPQVHAETQPQSQPQPQPQLEAQDQETSHATIDPKDIATVARIASFYQQRCHAIANYQQQRCQAWANAYRQKCQETMQAAMLVVAWYVRDRIRRRRRRRKDTFRRGLRERRARPRPASRREAVRKWVMQVPRETLPADAVAMDTVADKEEKEFNLDVEAPPDRDAKLFEVADGLIKSQYRGVEVPLMGVLSFEESESESESEVDGGRGCLRCNGGRSSEMEVAGDLPEQECDEDEGEGEGEGEGEEEEYYDYDEEELYDDEDMEDLDEEELGSEVVQGAGTGKTSEDTEAVLPLL</sequence>